<dbReference type="EMBL" id="FTOR01000005">
    <property type="protein sequence ID" value="SIT21972.1"/>
    <property type="molecule type" value="Genomic_DNA"/>
</dbReference>
<evidence type="ECO:0000256" key="1">
    <source>
        <dbReference type="ARBA" id="ARBA00004924"/>
    </source>
</evidence>
<dbReference type="Gene3D" id="3.40.630.30">
    <property type="match status" value="2"/>
</dbReference>
<comment type="pathway">
    <text evidence="1">Siderophore biosynthesis.</text>
</comment>
<dbReference type="InterPro" id="IPR019432">
    <property type="entry name" value="Acyltransferase_MbtK/IucB-like"/>
</dbReference>
<dbReference type="STRING" id="477680.SAMN05421788_105219"/>
<evidence type="ECO:0000259" key="2">
    <source>
        <dbReference type="SMART" id="SM01006"/>
    </source>
</evidence>
<feature type="domain" description="Acyltransferase MbtK/IucB-like conserved" evidence="2">
    <location>
        <begin position="31"/>
        <end position="78"/>
    </location>
</feature>
<accession>A0A173MCP4</accession>
<dbReference type="SMART" id="SM01006">
    <property type="entry name" value="AlcB"/>
    <property type="match status" value="2"/>
</dbReference>
<dbReference type="KEGG" id="fln:FLA_1332"/>
<evidence type="ECO:0000313" key="3">
    <source>
        <dbReference type="EMBL" id="SIT21972.1"/>
    </source>
</evidence>
<dbReference type="PANTHER" id="PTHR31438">
    <property type="entry name" value="LYSINE N-ACYLTRANSFERASE C17G9.06C-RELATED"/>
    <property type="match status" value="1"/>
</dbReference>
<dbReference type="PANTHER" id="PTHR31438:SF1">
    <property type="entry name" value="LYSINE N-ACYLTRANSFERASE C17G9.06C-RELATED"/>
    <property type="match status" value="1"/>
</dbReference>
<sequence>MQKVLSPLTGYDKDGIVFKKQPPGYGAFHLRPLRIAEDIAVIHNWVNRSYAQYWQMQNTTPEEVKAAYVAITETRHTQVFMGFYENKPAFLLECYWVMNDPLGKYYDVRPGDYGFHILVAPADAPIRHFTWQVFTVIIDFMLSNAAIERLVVEPDIRNEKIHVLNKRAGFAYQQMIDLPHKQAYLAFCTREQYAIARNKPEVHDLLYSQQWQGWGTFSFRPLQIEQDIPLIHDWVNRDYAKYWQMQQTTPEQVKASYMAITQAPHSNAYMGFYNNQPAFLWESYHVMKDPIAGYYDAQEGDYGLHLLVAPVETPIHGFTYHILCTIMDYMLQNSQVKRLIVEPDVCNDKMHVLTRRVGFEYHQAVQLPQKQAYLAFCTREQYRQHRQAAASTILH</sequence>
<evidence type="ECO:0000313" key="4">
    <source>
        <dbReference type="Proteomes" id="UP000186917"/>
    </source>
</evidence>
<dbReference type="AlphaFoldDB" id="A0A173MCP4"/>
<dbReference type="Proteomes" id="UP000186917">
    <property type="component" value="Unassembled WGS sequence"/>
</dbReference>
<organism evidence="3 4">
    <name type="scientific">Filimonas lacunae</name>
    <dbReference type="NCBI Taxonomy" id="477680"/>
    <lineage>
        <taxon>Bacteria</taxon>
        <taxon>Pseudomonadati</taxon>
        <taxon>Bacteroidota</taxon>
        <taxon>Chitinophagia</taxon>
        <taxon>Chitinophagales</taxon>
        <taxon>Chitinophagaceae</taxon>
        <taxon>Filimonas</taxon>
    </lineage>
</organism>
<dbReference type="SUPFAM" id="SSF55729">
    <property type="entry name" value="Acyl-CoA N-acyltransferases (Nat)"/>
    <property type="match status" value="2"/>
</dbReference>
<dbReference type="InterPro" id="IPR016181">
    <property type="entry name" value="Acyl_CoA_acyltransferase"/>
</dbReference>
<keyword evidence="4" id="KW-1185">Reference proteome</keyword>
<dbReference type="Pfam" id="PF13523">
    <property type="entry name" value="Acetyltransf_8"/>
    <property type="match status" value="2"/>
</dbReference>
<dbReference type="RefSeq" id="WP_084206312.1">
    <property type="nucleotide sequence ID" value="NZ_AP017422.1"/>
</dbReference>
<dbReference type="GO" id="GO:0016410">
    <property type="term" value="F:N-acyltransferase activity"/>
    <property type="evidence" value="ECO:0007669"/>
    <property type="project" value="TreeGrafter"/>
</dbReference>
<name>A0A173MCP4_9BACT</name>
<proteinExistence type="predicted"/>
<protein>
    <submittedName>
        <fullName evidence="3">Protein N-acetyltransferase, RimJ/RimL family</fullName>
    </submittedName>
</protein>
<keyword evidence="3" id="KW-0808">Transferase</keyword>
<gene>
    <name evidence="3" type="ORF">SAMN05421788_105219</name>
</gene>
<reference evidence="4" key="1">
    <citation type="submission" date="2017-01" db="EMBL/GenBank/DDBJ databases">
        <authorList>
            <person name="Varghese N."/>
            <person name="Submissions S."/>
        </authorList>
    </citation>
    <scope>NUCLEOTIDE SEQUENCE [LARGE SCALE GENOMIC DNA]</scope>
    <source>
        <strain evidence="4">DSM 21054</strain>
    </source>
</reference>
<feature type="domain" description="Acyltransferase MbtK/IucB-like conserved" evidence="2">
    <location>
        <begin position="220"/>
        <end position="267"/>
    </location>
</feature>
<dbReference type="GO" id="GO:0019290">
    <property type="term" value="P:siderophore biosynthetic process"/>
    <property type="evidence" value="ECO:0007669"/>
    <property type="project" value="InterPro"/>
</dbReference>